<dbReference type="AlphaFoldDB" id="A0A0N9V5T5"/>
<evidence type="ECO:0000313" key="6">
    <source>
        <dbReference type="Proteomes" id="UP000058074"/>
    </source>
</evidence>
<dbReference type="Gene3D" id="1.10.10.60">
    <property type="entry name" value="Homeodomain-like"/>
    <property type="match status" value="1"/>
</dbReference>
<dbReference type="GO" id="GO:0003700">
    <property type="term" value="F:DNA-binding transcription factor activity"/>
    <property type="evidence" value="ECO:0007669"/>
    <property type="project" value="InterPro"/>
</dbReference>
<protein>
    <recommendedName>
        <fullName evidence="4">HTH araC/xylS-type domain-containing protein</fullName>
    </recommendedName>
</protein>
<dbReference type="PATRIC" id="fig|33050.5.peg.4727"/>
<dbReference type="EMBL" id="CP012701">
    <property type="protein sequence ID" value="ALH83089.1"/>
    <property type="molecule type" value="Genomic_DNA"/>
</dbReference>
<dbReference type="PRINTS" id="PR00032">
    <property type="entry name" value="HTHARAC"/>
</dbReference>
<keyword evidence="3" id="KW-0804">Transcription</keyword>
<dbReference type="InterPro" id="IPR020449">
    <property type="entry name" value="Tscrpt_reg_AraC-type_HTH"/>
</dbReference>
<dbReference type="InterPro" id="IPR032687">
    <property type="entry name" value="AraC-type_N"/>
</dbReference>
<keyword evidence="5" id="KW-0614">Plasmid</keyword>
<proteinExistence type="predicted"/>
<gene>
    <name evidence="5" type="ORF">AN936_23370</name>
</gene>
<dbReference type="Pfam" id="PF12625">
    <property type="entry name" value="Arabinose_bd"/>
    <property type="match status" value="1"/>
</dbReference>
<dbReference type="PANTHER" id="PTHR47894">
    <property type="entry name" value="HTH-TYPE TRANSCRIPTIONAL REGULATOR GADX"/>
    <property type="match status" value="1"/>
</dbReference>
<evidence type="ECO:0000259" key="4">
    <source>
        <dbReference type="PROSITE" id="PS01124"/>
    </source>
</evidence>
<dbReference type="GO" id="GO:0000976">
    <property type="term" value="F:transcription cis-regulatory region binding"/>
    <property type="evidence" value="ECO:0007669"/>
    <property type="project" value="TreeGrafter"/>
</dbReference>
<dbReference type="InterPro" id="IPR018060">
    <property type="entry name" value="HTH_AraC"/>
</dbReference>
<dbReference type="PROSITE" id="PS01124">
    <property type="entry name" value="HTH_ARAC_FAMILY_2"/>
    <property type="match status" value="1"/>
</dbReference>
<dbReference type="Proteomes" id="UP000058074">
    <property type="component" value="Plasmid 1"/>
</dbReference>
<dbReference type="KEGG" id="smag:AN936_23370"/>
<feature type="domain" description="HTH araC/xylS-type" evidence="4">
    <location>
        <begin position="211"/>
        <end position="308"/>
    </location>
</feature>
<dbReference type="PANTHER" id="PTHR47894:SF1">
    <property type="entry name" value="HTH-TYPE TRANSCRIPTIONAL REGULATOR VQSM"/>
    <property type="match status" value="1"/>
</dbReference>
<reference evidence="5 6" key="1">
    <citation type="journal article" date="2015" name="Genome Announc.">
        <title>Complete Genome Sequence of Polypropylene Glycol- and Polyethylene Glycol-Degrading Sphingopyxis macrogoltabida Strain EY-1.</title>
        <authorList>
            <person name="Ohtsubo Y."/>
            <person name="Nagata Y."/>
            <person name="Numata M."/>
            <person name="Tsuchikane K."/>
            <person name="Hosoyama A."/>
            <person name="Yamazoe A."/>
            <person name="Tsuda M."/>
            <person name="Fujita N."/>
            <person name="Kawai F."/>
        </authorList>
    </citation>
    <scope>NUCLEOTIDE SEQUENCE [LARGE SCALE GENOMIC DNA]</scope>
    <source>
        <strain evidence="5 6">EY-1</strain>
        <plasmid evidence="5">1</plasmid>
    </source>
</reference>
<dbReference type="Pfam" id="PF12833">
    <property type="entry name" value="HTH_18"/>
    <property type="match status" value="1"/>
</dbReference>
<dbReference type="InterPro" id="IPR009057">
    <property type="entry name" value="Homeodomain-like_sf"/>
</dbReference>
<evidence type="ECO:0000256" key="1">
    <source>
        <dbReference type="ARBA" id="ARBA00023015"/>
    </source>
</evidence>
<keyword evidence="1" id="KW-0805">Transcription regulation</keyword>
<organism evidence="5 6">
    <name type="scientific">Sphingopyxis macrogoltabida</name>
    <name type="common">Sphingomonas macrogoltabidus</name>
    <dbReference type="NCBI Taxonomy" id="33050"/>
    <lineage>
        <taxon>Bacteria</taxon>
        <taxon>Pseudomonadati</taxon>
        <taxon>Pseudomonadota</taxon>
        <taxon>Alphaproteobacteria</taxon>
        <taxon>Sphingomonadales</taxon>
        <taxon>Sphingomonadaceae</taxon>
        <taxon>Sphingopyxis</taxon>
    </lineage>
</organism>
<accession>A0A0N9V5T5</accession>
<evidence type="ECO:0000313" key="5">
    <source>
        <dbReference type="EMBL" id="ALH83089.1"/>
    </source>
</evidence>
<name>A0A0N9V5T5_SPHMC</name>
<dbReference type="SUPFAM" id="SSF46689">
    <property type="entry name" value="Homeodomain-like"/>
    <property type="match status" value="1"/>
</dbReference>
<dbReference type="GO" id="GO:0005829">
    <property type="term" value="C:cytosol"/>
    <property type="evidence" value="ECO:0007669"/>
    <property type="project" value="TreeGrafter"/>
</dbReference>
<sequence>MSAPRLLSGTNLTADQLDKSDLEIEAWQELLAIRNLRLFNDDVGLGLEVGRRLHITTLGVLGFAMLSSRSIVDALWMASRFQSISLWFCKLDFDLDAKVGVFTVLDHVLPMACRPFCVARGLSSLQEWMSAMLGREILPLSTTFKFDRPASAAPFERHFGTNILYGAKANRIEFEASLFVEPLRFADHWTRTWCELQLEQVAQRRASTTRNRVRSLIMGAPGAIRSEEEIARELRVPSSTLRRRLRAEGTTFRTIRAEVLHAFAREMLISTSMTIDEIAERVGFSESASFVRSFKRLQGVAPGTWRRSERGNSTN</sequence>
<evidence type="ECO:0000256" key="3">
    <source>
        <dbReference type="ARBA" id="ARBA00023163"/>
    </source>
</evidence>
<keyword evidence="2" id="KW-0238">DNA-binding</keyword>
<evidence type="ECO:0000256" key="2">
    <source>
        <dbReference type="ARBA" id="ARBA00023125"/>
    </source>
</evidence>
<dbReference type="SMART" id="SM00342">
    <property type="entry name" value="HTH_ARAC"/>
    <property type="match status" value="1"/>
</dbReference>
<geneLocation type="plasmid" evidence="5 6">
    <name>1</name>
</geneLocation>